<comment type="caution">
    <text evidence="2">The sequence shown here is derived from an EMBL/GenBank/DDBJ whole genome shotgun (WGS) entry which is preliminary data.</text>
</comment>
<keyword evidence="1" id="KW-0732">Signal</keyword>
<dbReference type="Proteomes" id="UP000295418">
    <property type="component" value="Unassembled WGS sequence"/>
</dbReference>
<accession>A0A4V6P6F7</accession>
<protein>
    <recommendedName>
        <fullName evidence="4">DUF3887 domain-containing protein</fullName>
    </recommendedName>
</protein>
<evidence type="ECO:0008006" key="4">
    <source>
        <dbReference type="Google" id="ProtNLM"/>
    </source>
</evidence>
<dbReference type="PROSITE" id="PS51257">
    <property type="entry name" value="PROKAR_LIPOPROTEIN"/>
    <property type="match status" value="1"/>
</dbReference>
<dbReference type="EMBL" id="SKFG01000001">
    <property type="protein sequence ID" value="TCZ81122.1"/>
    <property type="molecule type" value="Genomic_DNA"/>
</dbReference>
<gene>
    <name evidence="2" type="ORF">E0485_02270</name>
</gene>
<evidence type="ECO:0000313" key="3">
    <source>
        <dbReference type="Proteomes" id="UP000295418"/>
    </source>
</evidence>
<organism evidence="2 3">
    <name type="scientific">Paenibacillus albiflavus</name>
    <dbReference type="NCBI Taxonomy" id="2545760"/>
    <lineage>
        <taxon>Bacteria</taxon>
        <taxon>Bacillati</taxon>
        <taxon>Bacillota</taxon>
        <taxon>Bacilli</taxon>
        <taxon>Bacillales</taxon>
        <taxon>Paenibacillaceae</taxon>
        <taxon>Paenibacillus</taxon>
    </lineage>
</organism>
<dbReference type="AlphaFoldDB" id="A0A4V6P6F7"/>
<name>A0A4V6P6F7_9BACL</name>
<feature type="signal peptide" evidence="1">
    <location>
        <begin position="1"/>
        <end position="22"/>
    </location>
</feature>
<evidence type="ECO:0000256" key="1">
    <source>
        <dbReference type="SAM" id="SignalP"/>
    </source>
</evidence>
<feature type="chain" id="PRO_5039143693" description="DUF3887 domain-containing protein" evidence="1">
    <location>
        <begin position="23"/>
        <end position="156"/>
    </location>
</feature>
<reference evidence="2 3" key="1">
    <citation type="submission" date="2019-03" db="EMBL/GenBank/DDBJ databases">
        <authorList>
            <person name="Kim M.K.M."/>
        </authorList>
    </citation>
    <scope>NUCLEOTIDE SEQUENCE [LARGE SCALE GENOMIC DNA]</scope>
    <source>
        <strain evidence="2 3">18JY21-1</strain>
    </source>
</reference>
<evidence type="ECO:0000313" key="2">
    <source>
        <dbReference type="EMBL" id="TCZ81122.1"/>
    </source>
</evidence>
<proteinExistence type="predicted"/>
<dbReference type="RefSeq" id="WP_132416100.1">
    <property type="nucleotide sequence ID" value="NZ_SKFG01000001.1"/>
</dbReference>
<keyword evidence="3" id="KW-1185">Reference proteome</keyword>
<sequence>MQRIARRLTHGIIAMLIISLLAACGSRSEAVDAANSIKQQIDKSIEQPSSTPASVQPPADIPILNQSKNLAVEHAKDEVFENYLVSFDMELAIKEVSDQYRQILKDKGYTFKESEIKGAIFYSGETPNYTVMMTIDKSTQVEGETSVSIAYTSKLK</sequence>